<dbReference type="Gene3D" id="3.40.50.2000">
    <property type="entry name" value="Glycogen Phosphorylase B"/>
    <property type="match status" value="2"/>
</dbReference>
<comment type="caution">
    <text evidence="2">The sequence shown here is derived from an EMBL/GenBank/DDBJ whole genome shotgun (WGS) entry which is preliminary data.</text>
</comment>
<dbReference type="PANTHER" id="PTHR12526">
    <property type="entry name" value="GLYCOSYLTRANSFERASE"/>
    <property type="match status" value="1"/>
</dbReference>
<name>A0A4U1G748_9SPHI</name>
<dbReference type="GO" id="GO:0016757">
    <property type="term" value="F:glycosyltransferase activity"/>
    <property type="evidence" value="ECO:0007669"/>
    <property type="project" value="InterPro"/>
</dbReference>
<dbReference type="CDD" id="cd03801">
    <property type="entry name" value="GT4_PimA-like"/>
    <property type="match status" value="1"/>
</dbReference>
<reference evidence="2 3" key="1">
    <citation type="submission" date="2019-04" db="EMBL/GenBank/DDBJ databases">
        <title>Pedobacter sp. RP-1-16 sp. nov., isolated from Arctic soil.</title>
        <authorList>
            <person name="Dahal R.H."/>
            <person name="Kim D.-U."/>
        </authorList>
    </citation>
    <scope>NUCLEOTIDE SEQUENCE [LARGE SCALE GENOMIC DNA]</scope>
    <source>
        <strain evidence="2 3">RP-1-16</strain>
    </source>
</reference>
<dbReference type="AlphaFoldDB" id="A0A4U1G748"/>
<dbReference type="PANTHER" id="PTHR12526:SF638">
    <property type="entry name" value="SPORE COAT PROTEIN SA"/>
    <property type="match status" value="1"/>
</dbReference>
<dbReference type="SUPFAM" id="SSF53756">
    <property type="entry name" value="UDP-Glycosyltransferase/glycogen phosphorylase"/>
    <property type="match status" value="1"/>
</dbReference>
<organism evidence="2 3">
    <name type="scientific">Pedobacter hiemivivus</name>
    <dbReference type="NCBI Taxonomy" id="2530454"/>
    <lineage>
        <taxon>Bacteria</taxon>
        <taxon>Pseudomonadati</taxon>
        <taxon>Bacteroidota</taxon>
        <taxon>Sphingobacteriia</taxon>
        <taxon>Sphingobacteriales</taxon>
        <taxon>Sphingobacteriaceae</taxon>
        <taxon>Pedobacter</taxon>
    </lineage>
</organism>
<feature type="domain" description="Glycosyl transferase family 1" evidence="1">
    <location>
        <begin position="208"/>
        <end position="363"/>
    </location>
</feature>
<gene>
    <name evidence="2" type="ORF">FBD94_17130</name>
</gene>
<evidence type="ECO:0000259" key="1">
    <source>
        <dbReference type="Pfam" id="PF00534"/>
    </source>
</evidence>
<evidence type="ECO:0000313" key="3">
    <source>
        <dbReference type="Proteomes" id="UP000309594"/>
    </source>
</evidence>
<protein>
    <submittedName>
        <fullName evidence="2">Glycosyltransferase family 4 protein</fullName>
    </submittedName>
</protein>
<proteinExistence type="predicted"/>
<sequence>MKNTDHKKIALVTFCIDDWGGSEELWALAIPFLKNGTSLTLYKARINRSHPEIIKLINQNIELIELDPQLSLKKRVMRKVSRLIQKIGLEEYRDNHSLYKFHHEIKNSIPELVIIAQGINFDGLSYAYQCYLLKIPYVIIAQKAVDFYWPYPTDRDYMRKTLVNANKCYFVSHHNKRLTEEQFGIRLENSEVVFNPIKTKRQIIPFPPIDTGYRLACVARLFIIDKGQDILLRILNTEKWRQRPITVSFIGSGHDEQAIRDLANLLDLQKVEFVGFSDNIEDLWKNYHALILPSRSEGLPLSMIEAMSLGRTVIVSNAGGNAEIIDNGINGFIGDATEKDFESAMDKAWEMREEWPEIGKKAYLHIKNHLPASPETEFATSINNLLDG</sequence>
<dbReference type="Pfam" id="PF00534">
    <property type="entry name" value="Glycos_transf_1"/>
    <property type="match status" value="1"/>
</dbReference>
<keyword evidence="2" id="KW-0808">Transferase</keyword>
<dbReference type="InterPro" id="IPR001296">
    <property type="entry name" value="Glyco_trans_1"/>
</dbReference>
<evidence type="ECO:0000313" key="2">
    <source>
        <dbReference type="EMBL" id="TKC59254.1"/>
    </source>
</evidence>
<dbReference type="RefSeq" id="WP_136881109.1">
    <property type="nucleotide sequence ID" value="NZ_SWDX01000006.1"/>
</dbReference>
<accession>A0A4U1G748</accession>
<dbReference type="EMBL" id="SWDX01000006">
    <property type="protein sequence ID" value="TKC59254.1"/>
    <property type="molecule type" value="Genomic_DNA"/>
</dbReference>
<dbReference type="Proteomes" id="UP000309594">
    <property type="component" value="Unassembled WGS sequence"/>
</dbReference>